<comment type="caution">
    <text evidence="4">The sequence shown here is derived from an EMBL/GenBank/DDBJ whole genome shotgun (WGS) entry which is preliminary data.</text>
</comment>
<organism evidence="4 5">
    <name type="scientific">Subtercola boreus</name>
    <dbReference type="NCBI Taxonomy" id="120213"/>
    <lineage>
        <taxon>Bacteria</taxon>
        <taxon>Bacillati</taxon>
        <taxon>Actinomycetota</taxon>
        <taxon>Actinomycetes</taxon>
        <taxon>Micrococcales</taxon>
        <taxon>Microbacteriaceae</taxon>
        <taxon>Subtercola</taxon>
    </lineage>
</organism>
<dbReference type="RefSeq" id="WP_116413137.1">
    <property type="nucleotide sequence ID" value="NZ_NBXB01000076.1"/>
</dbReference>
<name>A0A3E0VPQ5_9MICO</name>
<dbReference type="InterPro" id="IPR027417">
    <property type="entry name" value="P-loop_NTPase"/>
</dbReference>
<evidence type="ECO:0000259" key="3">
    <source>
        <dbReference type="Pfam" id="PF20703"/>
    </source>
</evidence>
<feature type="domain" description="Novel STAND NTPase 1" evidence="3">
    <location>
        <begin position="258"/>
        <end position="472"/>
    </location>
</feature>
<dbReference type="OrthoDB" id="7822037at2"/>
<dbReference type="InterPro" id="IPR011335">
    <property type="entry name" value="Restrct_endonuc-II-like"/>
</dbReference>
<dbReference type="SUPFAM" id="SSF52980">
    <property type="entry name" value="Restriction endonuclease-like"/>
    <property type="match status" value="1"/>
</dbReference>
<evidence type="ECO:0000313" key="4">
    <source>
        <dbReference type="EMBL" id="RFA11701.1"/>
    </source>
</evidence>
<dbReference type="Pfam" id="PF20703">
    <property type="entry name" value="nSTAND1"/>
    <property type="match status" value="1"/>
</dbReference>
<evidence type="ECO:0000259" key="2">
    <source>
        <dbReference type="Pfam" id="PF04471"/>
    </source>
</evidence>
<feature type="compositionally biased region" description="Polar residues" evidence="1">
    <location>
        <begin position="751"/>
        <end position="766"/>
    </location>
</feature>
<dbReference type="Gene3D" id="3.40.50.300">
    <property type="entry name" value="P-loop containing nucleotide triphosphate hydrolases"/>
    <property type="match status" value="1"/>
</dbReference>
<dbReference type="Proteomes" id="UP000256541">
    <property type="component" value="Unassembled WGS sequence"/>
</dbReference>
<sequence>MESTVVRDPLVLVLADGDSQGAISYARGHLFEQFVANLLHSLGYEKPTTLSLNVTSAGVELDLSVRHQLDKVTALAECKAYTSPVKSDQLAAFYGKLSATRLDEGHTRGLFVAIPRLTGDGHELAKKISSLDKSFQLITAIDLWGILTSRGELVLPEATARQLTDEALIVHSSGIYAACLEIDSATKTAARVLMRAKSGGVHPEALRLLSENPYAQGLNVHDVAEGNKPAVPRAPIPEQTIVEVNGSQSDFEYQLPASPKFFIGRRTALRTLSTQLAAGSRLFVLNAQSGWGKSSLALTFAAQVRKTGGHALVIDARTANTAAYAPSVLRRAAESAQSAGLLTLTASTTWASLQGAVKSLEDATWKTGPGQLLVFFDQFENVFKDEDLTRTFRDLALLTLDSGSRLVIGFAWKTDFVGWTENHPYQLRDEIRSSASLVALEPFGPSDVDTILSRLQKEVGSKLSREIRQRLREYSQGLPWLLKKLSGHLIQEFKAGKSQEQLVAEALNVANLFESDLAHLSPSERETLNFVARYAPVQASEVTERFNVGVVQSLLDQRLIVQVGEKLDTYWDTFRDYLNTGRAPIEDSYILRQTPGSVARLLTYVLSRGGDVSVTDVTHSWETSENVVWNVARELRQLGLALYKSNQIQLAPEIMDADDIEAEVRRRVSGALRRHRAFSVFTELAERGQSAVTTSQFAHQLESVFPAVEVAGSTWLTYARIFIAWFEYAGLLTLDGAAARMAADGAPGKGTLTSTSSGPRTSSAFPTVTPGQSLAILRDLASGSQHLATYVRPAERRALQQLLILGAVKVEADVVSVVDGLVHDGDIVQPQLLALLSTVRGGKAALNLLNAEPATDQFEIGRILRDEYGAAWVDSTVKMAGKSFRAWAKAAGVRVIRGKGESNDHPTGVVVT</sequence>
<accession>A0A3E0VPQ5</accession>
<feature type="region of interest" description="Disordered" evidence="1">
    <location>
        <begin position="747"/>
        <end position="766"/>
    </location>
</feature>
<dbReference type="InterPro" id="IPR049052">
    <property type="entry name" value="nSTAND1"/>
</dbReference>
<protein>
    <submittedName>
        <fullName evidence="4">Uncharacterized protein</fullName>
    </submittedName>
</protein>
<dbReference type="SUPFAM" id="SSF52540">
    <property type="entry name" value="P-loop containing nucleoside triphosphate hydrolases"/>
    <property type="match status" value="1"/>
</dbReference>
<dbReference type="GO" id="GO:0003677">
    <property type="term" value="F:DNA binding"/>
    <property type="evidence" value="ECO:0007669"/>
    <property type="project" value="InterPro"/>
</dbReference>
<feature type="domain" description="Restriction endonuclease type IV Mrr" evidence="2">
    <location>
        <begin position="28"/>
        <end position="130"/>
    </location>
</feature>
<evidence type="ECO:0000313" key="5">
    <source>
        <dbReference type="Proteomes" id="UP000256541"/>
    </source>
</evidence>
<dbReference type="Pfam" id="PF04471">
    <property type="entry name" value="Mrr_cat"/>
    <property type="match status" value="1"/>
</dbReference>
<dbReference type="InterPro" id="IPR007560">
    <property type="entry name" value="Restrct_endonuc_IV_Mrr"/>
</dbReference>
<reference evidence="4 5" key="1">
    <citation type="submission" date="2017-04" db="EMBL/GenBank/DDBJ databases">
        <title>Comparative genome analysis of Subtercola boreus.</title>
        <authorList>
            <person name="Cho Y.-J."/>
            <person name="Cho A."/>
            <person name="Kim O.-S."/>
            <person name="Lee J.-I."/>
        </authorList>
    </citation>
    <scope>NUCLEOTIDE SEQUENCE [LARGE SCALE GENOMIC DNA]</scope>
    <source>
        <strain evidence="4 5">P27479</strain>
    </source>
</reference>
<dbReference type="AlphaFoldDB" id="A0A3E0VPQ5"/>
<proteinExistence type="predicted"/>
<gene>
    <name evidence="4" type="ORF">B7R22_18285</name>
</gene>
<dbReference type="GO" id="GO:0009307">
    <property type="term" value="P:DNA restriction-modification system"/>
    <property type="evidence" value="ECO:0007669"/>
    <property type="project" value="InterPro"/>
</dbReference>
<evidence type="ECO:0000256" key="1">
    <source>
        <dbReference type="SAM" id="MobiDB-lite"/>
    </source>
</evidence>
<dbReference type="GO" id="GO:0004519">
    <property type="term" value="F:endonuclease activity"/>
    <property type="evidence" value="ECO:0007669"/>
    <property type="project" value="InterPro"/>
</dbReference>
<dbReference type="EMBL" id="NBXB01000076">
    <property type="protein sequence ID" value="RFA11701.1"/>
    <property type="molecule type" value="Genomic_DNA"/>
</dbReference>